<keyword evidence="4" id="KW-1133">Transmembrane helix</keyword>
<evidence type="ECO:0000256" key="1">
    <source>
        <dbReference type="ARBA" id="ARBA00023157"/>
    </source>
</evidence>
<dbReference type="SMART" id="SM00137">
    <property type="entry name" value="MAM"/>
    <property type="match status" value="1"/>
</dbReference>
<evidence type="ECO:0000259" key="6">
    <source>
        <dbReference type="PROSITE" id="PS50060"/>
    </source>
</evidence>
<dbReference type="Gene3D" id="2.60.120.200">
    <property type="match status" value="1"/>
</dbReference>
<evidence type="ECO:0000256" key="4">
    <source>
        <dbReference type="SAM" id="Phobius"/>
    </source>
</evidence>
<name>A0ABM1N3E8_NICVS</name>
<feature type="domain" description="MAM" evidence="6">
    <location>
        <begin position="139"/>
        <end position="308"/>
    </location>
</feature>
<evidence type="ECO:0000259" key="8">
    <source>
        <dbReference type="PROSITE" id="PS50958"/>
    </source>
</evidence>
<keyword evidence="4" id="KW-0812">Transmembrane</keyword>
<dbReference type="CDD" id="cd06263">
    <property type="entry name" value="MAM"/>
    <property type="match status" value="1"/>
</dbReference>
<gene>
    <name evidence="10 11" type="primary">LOC108566129</name>
</gene>
<protein>
    <submittedName>
        <fullName evidence="10 11">Uncharacterized protein LOC108566129</fullName>
    </submittedName>
</protein>
<organism evidence="9 10">
    <name type="scientific">Nicrophorus vespilloides</name>
    <name type="common">Boreal carrion beetle</name>
    <dbReference type="NCBI Taxonomy" id="110193"/>
    <lineage>
        <taxon>Eukaryota</taxon>
        <taxon>Metazoa</taxon>
        <taxon>Ecdysozoa</taxon>
        <taxon>Arthropoda</taxon>
        <taxon>Hexapoda</taxon>
        <taxon>Insecta</taxon>
        <taxon>Pterygota</taxon>
        <taxon>Neoptera</taxon>
        <taxon>Endopterygota</taxon>
        <taxon>Coleoptera</taxon>
        <taxon>Polyphaga</taxon>
        <taxon>Staphyliniformia</taxon>
        <taxon>Silphidae</taxon>
        <taxon>Nicrophorinae</taxon>
        <taxon>Nicrophorus</taxon>
    </lineage>
</organism>
<dbReference type="RefSeq" id="XP_017781349.1">
    <property type="nucleotide sequence ID" value="XM_017925860.1"/>
</dbReference>
<proteinExistence type="predicted"/>
<dbReference type="InterPro" id="IPR000998">
    <property type="entry name" value="MAM_dom"/>
</dbReference>
<dbReference type="PANTHER" id="PTHR23282:SF101">
    <property type="entry name" value="MAM DOMAIN-CONTAINING PROTEIN"/>
    <property type="match status" value="1"/>
</dbReference>
<dbReference type="InterPro" id="IPR035976">
    <property type="entry name" value="Sushi/SCR/CCP_sf"/>
</dbReference>
<feature type="chain" id="PRO_5045022757" evidence="5">
    <location>
        <begin position="21"/>
        <end position="611"/>
    </location>
</feature>
<dbReference type="Pfam" id="PF00629">
    <property type="entry name" value="MAM"/>
    <property type="match status" value="1"/>
</dbReference>
<dbReference type="PANTHER" id="PTHR23282">
    <property type="entry name" value="APICAL ENDOSOMAL GLYCOPROTEIN PRECURSOR"/>
    <property type="match status" value="1"/>
</dbReference>
<dbReference type="Pfam" id="PF01033">
    <property type="entry name" value="Somatomedin_B"/>
    <property type="match status" value="1"/>
</dbReference>
<feature type="region of interest" description="Disordered" evidence="3">
    <location>
        <begin position="398"/>
        <end position="417"/>
    </location>
</feature>
<dbReference type="SMART" id="SM00032">
    <property type="entry name" value="CCP"/>
    <property type="match status" value="2"/>
</dbReference>
<dbReference type="InterPro" id="IPR051560">
    <property type="entry name" value="MAM_domain-containing"/>
</dbReference>
<feature type="compositionally biased region" description="Polar residues" evidence="3">
    <location>
        <begin position="402"/>
        <end position="417"/>
    </location>
</feature>
<feature type="domain" description="Sushi" evidence="7">
    <location>
        <begin position="78"/>
        <end position="132"/>
    </location>
</feature>
<keyword evidence="4" id="KW-0472">Membrane</keyword>
<dbReference type="SUPFAM" id="SSF90188">
    <property type="entry name" value="Somatomedin B domain"/>
    <property type="match status" value="1"/>
</dbReference>
<dbReference type="Pfam" id="PF00084">
    <property type="entry name" value="Sushi"/>
    <property type="match status" value="2"/>
</dbReference>
<sequence length="611" mass="69028">MKHVLTIAFVSLYLHTCAEGVRKIPCPKIAPKNGEYVYQRKTGFAEYYCKRGYKLAGERYRKCVRGKWEGELPKCVRNTCKTPSNPANGFIYPTIGNAVLNFICTHGYKLEGPSISYCVDDRWSSPKPSCIASDMEASLTCDFEREDLCGWSHDLNHDFDWTRRNLSTPTGHVFTGPKSDHTPHMQGLGYYMYIEATSRKQNDTARLISPVYPKQTNNTCLEFYYHMWGSSAGQLRVYLKKVNVSWILKPEDAIFLKSSNQGPLWQRSFLQFPEIDEDFQIIIEAVRGSTYLSDLAIDDFTITENCNLDNPTESYTSTYWTDMTVYESLTCNNRCGTRNSAQNKCNCTVDCDTNKSCCPDYIAICILGNYFTDDYTSTEEYWSTESNVSSDIEVDERRLHSNPPNTNSDHIIPTNGSTTSPALTIVTTTAQTTIKQTTKPTTTKPTIAVTKPTAPLIITTQTTKKVVVITKPPKTIIIPKNRSTAAAILFTTVIVRNITLPPKFDIDKKTRQESDAIEVIPRPNDNEIDNITMASLNNAQTTKKSIAQSHKTMNTFWFVAIAICVTLVVVLASILYRRYNYRRMNGRGHSDSQSDVRFLTSDEILDFNLAG</sequence>
<accession>A0ABM1N3E8</accession>
<evidence type="ECO:0000256" key="5">
    <source>
        <dbReference type="SAM" id="SignalP"/>
    </source>
</evidence>
<evidence type="ECO:0000313" key="11">
    <source>
        <dbReference type="RefSeq" id="XP_017781349.1"/>
    </source>
</evidence>
<dbReference type="RefSeq" id="XP_017781348.1">
    <property type="nucleotide sequence ID" value="XM_017925859.1"/>
</dbReference>
<dbReference type="PROSITE" id="PS50958">
    <property type="entry name" value="SMB_2"/>
    <property type="match status" value="1"/>
</dbReference>
<dbReference type="InterPro" id="IPR000436">
    <property type="entry name" value="Sushi_SCR_CCP_dom"/>
</dbReference>
<feature type="transmembrane region" description="Helical" evidence="4">
    <location>
        <begin position="556"/>
        <end position="576"/>
    </location>
</feature>
<evidence type="ECO:0000313" key="10">
    <source>
        <dbReference type="RefSeq" id="XP_017781348.1"/>
    </source>
</evidence>
<keyword evidence="5" id="KW-0732">Signal</keyword>
<dbReference type="Gene3D" id="2.10.70.10">
    <property type="entry name" value="Complement Module, domain 1"/>
    <property type="match status" value="2"/>
</dbReference>
<reference evidence="10 11" key="1">
    <citation type="submission" date="2025-05" db="UniProtKB">
        <authorList>
            <consortium name="RefSeq"/>
        </authorList>
    </citation>
    <scope>IDENTIFICATION</scope>
    <source>
        <tissue evidence="10 11">Whole Larva</tissue>
    </source>
</reference>
<evidence type="ECO:0000313" key="9">
    <source>
        <dbReference type="Proteomes" id="UP000695000"/>
    </source>
</evidence>
<dbReference type="SUPFAM" id="SSF49899">
    <property type="entry name" value="Concanavalin A-like lectins/glucanases"/>
    <property type="match status" value="1"/>
</dbReference>
<dbReference type="PROSITE" id="PS50060">
    <property type="entry name" value="MAM_2"/>
    <property type="match status" value="1"/>
</dbReference>
<evidence type="ECO:0000256" key="3">
    <source>
        <dbReference type="SAM" id="MobiDB-lite"/>
    </source>
</evidence>
<dbReference type="CDD" id="cd00033">
    <property type="entry name" value="CCP"/>
    <property type="match status" value="2"/>
</dbReference>
<dbReference type="InterPro" id="IPR001212">
    <property type="entry name" value="Somatomedin_B_dom"/>
</dbReference>
<evidence type="ECO:0000259" key="7">
    <source>
        <dbReference type="PROSITE" id="PS50923"/>
    </source>
</evidence>
<feature type="domain" description="Sushi" evidence="7">
    <location>
        <begin position="24"/>
        <end position="77"/>
    </location>
</feature>
<comment type="caution">
    <text evidence="2">Lacks conserved residue(s) required for the propagation of feature annotation.</text>
</comment>
<evidence type="ECO:0000256" key="2">
    <source>
        <dbReference type="PROSITE-ProRule" id="PRU00302"/>
    </source>
</evidence>
<feature type="domain" description="SMB" evidence="8">
    <location>
        <begin position="327"/>
        <end position="369"/>
    </location>
</feature>
<keyword evidence="1" id="KW-1015">Disulfide bond</keyword>
<dbReference type="SUPFAM" id="SSF57535">
    <property type="entry name" value="Complement control module/SCR domain"/>
    <property type="match status" value="2"/>
</dbReference>
<dbReference type="PROSITE" id="PS50923">
    <property type="entry name" value="SUSHI"/>
    <property type="match status" value="2"/>
</dbReference>
<keyword evidence="2" id="KW-0768">Sushi</keyword>
<dbReference type="SMART" id="SM00201">
    <property type="entry name" value="SO"/>
    <property type="match status" value="1"/>
</dbReference>
<dbReference type="GeneID" id="108566129"/>
<feature type="signal peptide" evidence="5">
    <location>
        <begin position="1"/>
        <end position="20"/>
    </location>
</feature>
<dbReference type="PROSITE" id="PS00524">
    <property type="entry name" value="SMB_1"/>
    <property type="match status" value="1"/>
</dbReference>
<dbReference type="InterPro" id="IPR036024">
    <property type="entry name" value="Somatomedin_B-like_dom_sf"/>
</dbReference>
<dbReference type="Proteomes" id="UP000695000">
    <property type="component" value="Unplaced"/>
</dbReference>
<dbReference type="InterPro" id="IPR013320">
    <property type="entry name" value="ConA-like_dom_sf"/>
</dbReference>
<keyword evidence="9" id="KW-1185">Reference proteome</keyword>
<dbReference type="Gene3D" id="4.10.410.20">
    <property type="match status" value="1"/>
</dbReference>